<dbReference type="SMART" id="SM00360">
    <property type="entry name" value="RRM"/>
    <property type="match status" value="1"/>
</dbReference>
<gene>
    <name evidence="4" type="ORF">CHLNCDRAFT_57225</name>
</gene>
<dbReference type="PROSITE" id="PS50102">
    <property type="entry name" value="RRM"/>
    <property type="match status" value="1"/>
</dbReference>
<reference evidence="4 5" key="1">
    <citation type="journal article" date="2010" name="Plant Cell">
        <title>The Chlorella variabilis NC64A genome reveals adaptation to photosymbiosis, coevolution with viruses, and cryptic sex.</title>
        <authorList>
            <person name="Blanc G."/>
            <person name="Duncan G."/>
            <person name="Agarkova I."/>
            <person name="Borodovsky M."/>
            <person name="Gurnon J."/>
            <person name="Kuo A."/>
            <person name="Lindquist E."/>
            <person name="Lucas S."/>
            <person name="Pangilinan J."/>
            <person name="Polle J."/>
            <person name="Salamov A."/>
            <person name="Terry A."/>
            <person name="Yamada T."/>
            <person name="Dunigan D.D."/>
            <person name="Grigoriev I.V."/>
            <person name="Claverie J.M."/>
            <person name="Van Etten J.L."/>
        </authorList>
    </citation>
    <scope>NUCLEOTIDE SEQUENCE [LARGE SCALE GENOMIC DNA]</scope>
    <source>
        <strain evidence="4 5">NC64A</strain>
    </source>
</reference>
<evidence type="ECO:0000313" key="4">
    <source>
        <dbReference type="EMBL" id="EFN57428.1"/>
    </source>
</evidence>
<dbReference type="RefSeq" id="XP_005849530.1">
    <property type="nucleotide sequence ID" value="XM_005849468.1"/>
</dbReference>
<sequence length="554" mass="57363">MSANELADVSSNSSQQESDSEAVTRIPDDEGLDECRPSLDLPSLAGGSKGTGPRLFCGHVPKEVNDEMVRQHFSAWGTVNDVYFPRHKKTLKRRPFCFVTFANKEDAERALSQSGLEIGGVAIKNLTMVEDRDKYYTNKHASARQALLQALKQLGPSTTAPSSASHAAMPPAAATGAVTSEQLSNLAAIMALEGVHSDVVLQTLGLPTTAEAAAAAAASGAAPASSAPMPGLTASALASLDSATLNSQLLHALASPSLSSQTAFDMRGSFDLSTAMRSTGNSMDLSSLQHSLAAAAAGLPMDAGSVAGRMHTADSRSTLASADWSRGPSARTSMDTSVLLPATTAGFLAPAAPLGPAGGLGGMQARLSLDAALQLQHAQQQQAAHQAMLASHSRMSSSAYPLPPMAPQANMASVMHSGFYQPQAAPPPQPQPPQPEMQHSLQTVLSSGLYGGGGAPAVPAPTRHSMHEFGGSGLLPFNDATWAPQLSQQQQHHQHQLGGYSTVLRPSIDRAGLPPLPPRSPNQDTLGRQANSGSPDSLMGLPASGWPITSRVTA</sequence>
<evidence type="ECO:0000259" key="3">
    <source>
        <dbReference type="PROSITE" id="PS50102"/>
    </source>
</evidence>
<feature type="region of interest" description="Disordered" evidence="2">
    <location>
        <begin position="506"/>
        <end position="554"/>
    </location>
</feature>
<dbReference type="GO" id="GO:0003723">
    <property type="term" value="F:RNA binding"/>
    <property type="evidence" value="ECO:0007669"/>
    <property type="project" value="UniProtKB-UniRule"/>
</dbReference>
<dbReference type="InParanoid" id="E1Z8Z8"/>
<dbReference type="InterPro" id="IPR035979">
    <property type="entry name" value="RBD_domain_sf"/>
</dbReference>
<keyword evidence="1" id="KW-0694">RNA-binding</keyword>
<dbReference type="OrthoDB" id="514262at2759"/>
<dbReference type="InterPro" id="IPR012677">
    <property type="entry name" value="Nucleotide-bd_a/b_plait_sf"/>
</dbReference>
<dbReference type="GeneID" id="17357202"/>
<keyword evidence="5" id="KW-1185">Reference proteome</keyword>
<evidence type="ECO:0000256" key="2">
    <source>
        <dbReference type="SAM" id="MobiDB-lite"/>
    </source>
</evidence>
<protein>
    <recommendedName>
        <fullName evidence="3">RRM domain-containing protein</fullName>
    </recommendedName>
</protein>
<feature type="compositionally biased region" description="Polar residues" evidence="2">
    <location>
        <begin position="437"/>
        <end position="446"/>
    </location>
</feature>
<dbReference type="Pfam" id="PF00076">
    <property type="entry name" value="RRM_1"/>
    <property type="match status" value="1"/>
</dbReference>
<dbReference type="Proteomes" id="UP000008141">
    <property type="component" value="Unassembled WGS sequence"/>
</dbReference>
<dbReference type="CDD" id="cd00590">
    <property type="entry name" value="RRM_SF"/>
    <property type="match status" value="1"/>
</dbReference>
<dbReference type="PANTHER" id="PTHR48035:SF2">
    <property type="entry name" value="RNA-BINDING REGION RNP-1 DOMAIN-CONTAINING PROTEIN"/>
    <property type="match status" value="1"/>
</dbReference>
<dbReference type="PANTHER" id="PTHR48035">
    <property type="entry name" value="HETEROGENEOUS NUCLEAR RIBONUCLEOPROTEIN 1"/>
    <property type="match status" value="1"/>
</dbReference>
<dbReference type="InterPro" id="IPR000504">
    <property type="entry name" value="RRM_dom"/>
</dbReference>
<feature type="region of interest" description="Disordered" evidence="2">
    <location>
        <begin position="1"/>
        <end position="47"/>
    </location>
</feature>
<proteinExistence type="predicted"/>
<dbReference type="SUPFAM" id="SSF54928">
    <property type="entry name" value="RNA-binding domain, RBD"/>
    <property type="match status" value="1"/>
</dbReference>
<organism evidence="5">
    <name type="scientific">Chlorella variabilis</name>
    <name type="common">Green alga</name>
    <dbReference type="NCBI Taxonomy" id="554065"/>
    <lineage>
        <taxon>Eukaryota</taxon>
        <taxon>Viridiplantae</taxon>
        <taxon>Chlorophyta</taxon>
        <taxon>core chlorophytes</taxon>
        <taxon>Trebouxiophyceae</taxon>
        <taxon>Chlorellales</taxon>
        <taxon>Chlorellaceae</taxon>
        <taxon>Chlorella clade</taxon>
        <taxon>Chlorella</taxon>
    </lineage>
</organism>
<evidence type="ECO:0000313" key="5">
    <source>
        <dbReference type="Proteomes" id="UP000008141"/>
    </source>
</evidence>
<dbReference type="AlphaFoldDB" id="E1Z8Z8"/>
<dbReference type="EMBL" id="GL433839">
    <property type="protein sequence ID" value="EFN57428.1"/>
    <property type="molecule type" value="Genomic_DNA"/>
</dbReference>
<accession>E1Z8Z8</accession>
<feature type="domain" description="RRM" evidence="3">
    <location>
        <begin position="53"/>
        <end position="133"/>
    </location>
</feature>
<feature type="compositionally biased region" description="Pro residues" evidence="2">
    <location>
        <begin position="424"/>
        <end position="435"/>
    </location>
</feature>
<dbReference type="KEGG" id="cvr:CHLNCDRAFT_57225"/>
<dbReference type="Gene3D" id="3.30.70.330">
    <property type="match status" value="1"/>
</dbReference>
<feature type="region of interest" description="Disordered" evidence="2">
    <location>
        <begin position="419"/>
        <end position="472"/>
    </location>
</feature>
<dbReference type="InterPro" id="IPR053260">
    <property type="entry name" value="hnRNP"/>
</dbReference>
<feature type="compositionally biased region" description="Polar residues" evidence="2">
    <location>
        <begin position="521"/>
        <end position="535"/>
    </location>
</feature>
<dbReference type="STRING" id="554065.E1Z8Z8"/>
<name>E1Z8Z8_CHLVA</name>
<evidence type="ECO:0000256" key="1">
    <source>
        <dbReference type="PROSITE-ProRule" id="PRU00176"/>
    </source>
</evidence>